<evidence type="ECO:0000256" key="2">
    <source>
        <dbReference type="ARBA" id="ARBA00012483"/>
    </source>
</evidence>
<protein>
    <recommendedName>
        <fullName evidence="2">RING-type E3 ubiquitin transferase</fullName>
        <ecNumber evidence="2">2.3.2.27</ecNumber>
    </recommendedName>
</protein>
<gene>
    <name evidence="10" type="primary">LOC115979612</name>
</gene>
<dbReference type="RefSeq" id="XP_030957525.1">
    <property type="nucleotide sequence ID" value="XM_031101665.1"/>
</dbReference>
<dbReference type="Gene3D" id="3.30.40.10">
    <property type="entry name" value="Zinc/RING finger domain, C3HC4 (zinc finger)"/>
    <property type="match status" value="1"/>
</dbReference>
<keyword evidence="3" id="KW-0808">Transferase</keyword>
<dbReference type="RefSeq" id="XP_030957526.1">
    <property type="nucleotide sequence ID" value="XM_031101666.1"/>
</dbReference>
<evidence type="ECO:0000256" key="7">
    <source>
        <dbReference type="ARBA" id="ARBA00022833"/>
    </source>
</evidence>
<dbReference type="PANTHER" id="PTHR46463:SF90">
    <property type="entry name" value="ANAPHASE-PROMOTING COMPLEX SUBUNIT 11 RING-H2 FINGER PROTEIN"/>
    <property type="match status" value="1"/>
</dbReference>
<evidence type="ECO:0000256" key="3">
    <source>
        <dbReference type="ARBA" id="ARBA00022679"/>
    </source>
</evidence>
<evidence type="ECO:0000256" key="5">
    <source>
        <dbReference type="ARBA" id="ARBA00022771"/>
    </source>
</evidence>
<dbReference type="EnsemblPlants" id="QL03p073379:mrna">
    <property type="protein sequence ID" value="QL03p073379:mrna"/>
    <property type="gene ID" value="QL03p073379"/>
</dbReference>
<dbReference type="GO" id="GO:0008270">
    <property type="term" value="F:zinc ion binding"/>
    <property type="evidence" value="ECO:0007669"/>
    <property type="project" value="UniProtKB-KW"/>
</dbReference>
<dbReference type="Pfam" id="PF13639">
    <property type="entry name" value="zf-RING_2"/>
    <property type="match status" value="1"/>
</dbReference>
<keyword evidence="4" id="KW-0479">Metal-binding</keyword>
<dbReference type="PROSITE" id="PS50089">
    <property type="entry name" value="ZF_RING_2"/>
    <property type="match status" value="1"/>
</dbReference>
<dbReference type="SMART" id="SM00184">
    <property type="entry name" value="RING"/>
    <property type="match status" value="1"/>
</dbReference>
<evidence type="ECO:0000313" key="11">
    <source>
        <dbReference type="Proteomes" id="UP000594261"/>
    </source>
</evidence>
<keyword evidence="7" id="KW-0862">Zinc</keyword>
<dbReference type="InParanoid" id="A0A7N2LC75"/>
<dbReference type="GeneID" id="115979612"/>
<reference evidence="10 11" key="1">
    <citation type="journal article" date="2016" name="G3 (Bethesda)">
        <title>First Draft Assembly and Annotation of the Genome of a California Endemic Oak Quercus lobata Nee (Fagaceae).</title>
        <authorList>
            <person name="Sork V.L."/>
            <person name="Fitz-Gibbon S.T."/>
            <person name="Puiu D."/>
            <person name="Crepeau M."/>
            <person name="Gugger P.F."/>
            <person name="Sherman R."/>
            <person name="Stevens K."/>
            <person name="Langley C.H."/>
            <person name="Pellegrini M."/>
            <person name="Salzberg S.L."/>
        </authorList>
    </citation>
    <scope>NUCLEOTIDE SEQUENCE [LARGE SCALE GENOMIC DNA]</scope>
    <source>
        <strain evidence="10 11">cv. SW786</strain>
    </source>
</reference>
<keyword evidence="5 8" id="KW-0863">Zinc-finger</keyword>
<dbReference type="AlphaFoldDB" id="A0A7N2LC75"/>
<dbReference type="InterPro" id="IPR013083">
    <property type="entry name" value="Znf_RING/FYVE/PHD"/>
</dbReference>
<dbReference type="KEGG" id="qlo:115979612"/>
<evidence type="ECO:0000259" key="9">
    <source>
        <dbReference type="PROSITE" id="PS50089"/>
    </source>
</evidence>
<accession>A0A7N2LC75</accession>
<dbReference type="PANTHER" id="PTHR46463">
    <property type="entry name" value="ZINC FINGER, RING/FYVE/PHD-TYPE"/>
    <property type="match status" value="1"/>
</dbReference>
<dbReference type="Proteomes" id="UP000594261">
    <property type="component" value="Chromosome 3"/>
</dbReference>
<evidence type="ECO:0000256" key="8">
    <source>
        <dbReference type="PROSITE-ProRule" id="PRU00175"/>
    </source>
</evidence>
<evidence type="ECO:0000256" key="1">
    <source>
        <dbReference type="ARBA" id="ARBA00000900"/>
    </source>
</evidence>
<name>A0A7N2LC75_QUELO</name>
<evidence type="ECO:0000256" key="6">
    <source>
        <dbReference type="ARBA" id="ARBA00022786"/>
    </source>
</evidence>
<evidence type="ECO:0000313" key="10">
    <source>
        <dbReference type="EnsemblPlants" id="QL03p073379:mrna"/>
    </source>
</evidence>
<dbReference type="OMA" id="HRNISHH"/>
<sequence>MMACLCSCFQDKDPEEILDGSSHRNISHHNSPIHKFFDKYASFFCNGQMNAPPLSHQEVASSTPNGAPETILSPPTTLAFHSDLRQANVQWDGLVTGHQKGAGVLHSETQLRGNSIQIGQDLVTQSDCGEKSKKCHSESPKKISLKNREAGYVYDHALQEEEDVCPTCLEEYTPENPKIMTHCSHHYHLSCIYEWMERSETCPVCCQVLTFDETK</sequence>
<comment type="catalytic activity">
    <reaction evidence="1">
        <text>S-ubiquitinyl-[E2 ubiquitin-conjugating enzyme]-L-cysteine + [acceptor protein]-L-lysine = [E2 ubiquitin-conjugating enzyme]-L-cysteine + N(6)-ubiquitinyl-[acceptor protein]-L-lysine.</text>
        <dbReference type="EC" id="2.3.2.27"/>
    </reaction>
</comment>
<dbReference type="GO" id="GO:0061630">
    <property type="term" value="F:ubiquitin protein ligase activity"/>
    <property type="evidence" value="ECO:0007669"/>
    <property type="project" value="UniProtKB-EC"/>
</dbReference>
<dbReference type="OrthoDB" id="8062037at2759"/>
<evidence type="ECO:0000256" key="4">
    <source>
        <dbReference type="ARBA" id="ARBA00022723"/>
    </source>
</evidence>
<dbReference type="RefSeq" id="XP_030957524.1">
    <property type="nucleotide sequence ID" value="XM_031101664.1"/>
</dbReference>
<keyword evidence="11" id="KW-1185">Reference proteome</keyword>
<dbReference type="EMBL" id="LRBV02000003">
    <property type="status" value="NOT_ANNOTATED_CDS"/>
    <property type="molecule type" value="Genomic_DNA"/>
</dbReference>
<feature type="domain" description="RING-type" evidence="9">
    <location>
        <begin position="165"/>
        <end position="205"/>
    </location>
</feature>
<dbReference type="EC" id="2.3.2.27" evidence="2"/>
<reference evidence="10" key="2">
    <citation type="submission" date="2021-01" db="UniProtKB">
        <authorList>
            <consortium name="EnsemblPlants"/>
        </authorList>
    </citation>
    <scope>IDENTIFICATION</scope>
</reference>
<keyword evidence="6" id="KW-0833">Ubl conjugation pathway</keyword>
<dbReference type="SUPFAM" id="SSF57850">
    <property type="entry name" value="RING/U-box"/>
    <property type="match status" value="1"/>
</dbReference>
<dbReference type="Gramene" id="QL03p073379:mrna">
    <property type="protein sequence ID" value="QL03p073379:mrna"/>
    <property type="gene ID" value="QL03p073379"/>
</dbReference>
<dbReference type="CDD" id="cd23116">
    <property type="entry name" value="RING-H2_AIRP1-like"/>
    <property type="match status" value="1"/>
</dbReference>
<dbReference type="InterPro" id="IPR001841">
    <property type="entry name" value="Znf_RING"/>
</dbReference>
<organism evidence="10 11">
    <name type="scientific">Quercus lobata</name>
    <name type="common">Valley oak</name>
    <dbReference type="NCBI Taxonomy" id="97700"/>
    <lineage>
        <taxon>Eukaryota</taxon>
        <taxon>Viridiplantae</taxon>
        <taxon>Streptophyta</taxon>
        <taxon>Embryophyta</taxon>
        <taxon>Tracheophyta</taxon>
        <taxon>Spermatophyta</taxon>
        <taxon>Magnoliopsida</taxon>
        <taxon>eudicotyledons</taxon>
        <taxon>Gunneridae</taxon>
        <taxon>Pentapetalae</taxon>
        <taxon>rosids</taxon>
        <taxon>fabids</taxon>
        <taxon>Fagales</taxon>
        <taxon>Fagaceae</taxon>
        <taxon>Quercus</taxon>
    </lineage>
</organism>
<proteinExistence type="predicted"/>